<dbReference type="EMBL" id="LQOP01000034">
    <property type="protein sequence ID" value="ORV21074.1"/>
    <property type="molecule type" value="Genomic_DNA"/>
</dbReference>
<gene>
    <name evidence="1" type="primary">phd</name>
    <name evidence="2" type="ORF">AWB98_01945</name>
    <name evidence="1" type="ORF">BN970_01515</name>
</gene>
<sequence>MPSLNVDFDDAELEQIRAAARADDLSLKKFVHAAVMERASMHKRRVAEAARLVAERSAELNRRLA</sequence>
<protein>
    <submittedName>
        <fullName evidence="1">Antitoxin Phd</fullName>
    </submittedName>
</protein>
<reference evidence="2 4" key="2">
    <citation type="submission" date="2016-01" db="EMBL/GenBank/DDBJ databases">
        <title>The new phylogeny of the genus Mycobacterium.</title>
        <authorList>
            <person name="Tarcisio F."/>
            <person name="Conor M."/>
            <person name="Antonella G."/>
            <person name="Elisabetta G."/>
            <person name="Giulia F.S."/>
            <person name="Sara T."/>
            <person name="Anna F."/>
            <person name="Clotilde B."/>
            <person name="Roberto B."/>
            <person name="Veronica D.S."/>
            <person name="Fabio R."/>
            <person name="Monica P."/>
            <person name="Olivier J."/>
            <person name="Enrico T."/>
            <person name="Nicola S."/>
        </authorList>
    </citation>
    <scope>NUCLEOTIDE SEQUENCE [LARGE SCALE GENOMIC DNA]</scope>
    <source>
        <strain evidence="2 4">CCUG 50187</strain>
    </source>
</reference>
<dbReference type="Proteomes" id="UP000182227">
    <property type="component" value="Unassembled WGS sequence"/>
</dbReference>
<dbReference type="Proteomes" id="UP000193811">
    <property type="component" value="Unassembled WGS sequence"/>
</dbReference>
<name>A0A0U1D492_9MYCO</name>
<evidence type="ECO:0000313" key="4">
    <source>
        <dbReference type="Proteomes" id="UP000193811"/>
    </source>
</evidence>
<evidence type="ECO:0000313" key="1">
    <source>
        <dbReference type="EMBL" id="CQD07868.1"/>
    </source>
</evidence>
<dbReference type="GeneID" id="44299724"/>
<evidence type="ECO:0000313" key="3">
    <source>
        <dbReference type="Proteomes" id="UP000182227"/>
    </source>
</evidence>
<keyword evidence="4" id="KW-1185">Reference proteome</keyword>
<accession>A0A0U1D492</accession>
<organism evidence="1 3">
    <name type="scientific">Mycolicibacterium conceptionense</name>
    <dbReference type="NCBI Taxonomy" id="451644"/>
    <lineage>
        <taxon>Bacteria</taxon>
        <taxon>Bacillati</taxon>
        <taxon>Actinomycetota</taxon>
        <taxon>Actinomycetes</taxon>
        <taxon>Mycobacteriales</taxon>
        <taxon>Mycobacteriaceae</taxon>
        <taxon>Mycolicibacterium</taxon>
    </lineage>
</organism>
<dbReference type="AlphaFoldDB" id="A0A0U1D492"/>
<reference evidence="1 3" key="1">
    <citation type="submission" date="2015-03" db="EMBL/GenBank/DDBJ databases">
        <authorList>
            <person name="Murphy D."/>
        </authorList>
    </citation>
    <scope>NUCLEOTIDE SEQUENCE [LARGE SCALE GENOMIC DNA]</scope>
    <source>
        <strain evidence="1 3">D16</strain>
    </source>
</reference>
<evidence type="ECO:0000313" key="2">
    <source>
        <dbReference type="EMBL" id="ORV21074.1"/>
    </source>
</evidence>
<dbReference type="RefSeq" id="WP_065064671.1">
    <property type="nucleotide sequence ID" value="NZ_JACKVA010000035.1"/>
</dbReference>
<proteinExistence type="predicted"/>
<dbReference type="EMBL" id="CTEF01000001">
    <property type="protein sequence ID" value="CQD07868.1"/>
    <property type="molecule type" value="Genomic_DNA"/>
</dbReference>